<dbReference type="AlphaFoldDB" id="A0A2N6UIX2"/>
<evidence type="ECO:0000313" key="2">
    <source>
        <dbReference type="Proteomes" id="UP000235658"/>
    </source>
</evidence>
<organism evidence="1 2">
    <name type="scientific">Anaerococcus hydrogenalis</name>
    <dbReference type="NCBI Taxonomy" id="33029"/>
    <lineage>
        <taxon>Bacteria</taxon>
        <taxon>Bacillati</taxon>
        <taxon>Bacillota</taxon>
        <taxon>Tissierellia</taxon>
        <taxon>Tissierellales</taxon>
        <taxon>Peptoniphilaceae</taxon>
        <taxon>Anaerococcus</taxon>
    </lineage>
</organism>
<sequence>MGFLFNNVGDFRSKIKEKFGDTNSYLFAIKHNSKAKGLLKLLVSNLYNTLDSSRTFLLNFNEKGIYEKEISNSTKGDFLLMPWDEINSFEIDEKSNKAFINFSHLGKKISYEISFKGKMCEDNLDNFKNLKENNWHRL</sequence>
<keyword evidence="1" id="KW-0808">Transferase</keyword>
<dbReference type="RefSeq" id="WP_102198117.1">
    <property type="nucleotide sequence ID" value="NZ_PNHP01000003.1"/>
</dbReference>
<comment type="caution">
    <text evidence="1">The sequence shown here is derived from an EMBL/GenBank/DDBJ whole genome shotgun (WGS) entry which is preliminary data.</text>
</comment>
<name>A0A2N6UIX2_9FIRM</name>
<evidence type="ECO:0000313" key="1">
    <source>
        <dbReference type="EMBL" id="PMC81579.1"/>
    </source>
</evidence>
<protein>
    <submittedName>
        <fullName evidence="1">Histidine kinase</fullName>
    </submittedName>
</protein>
<keyword evidence="1" id="KW-0418">Kinase</keyword>
<dbReference type="GO" id="GO:0016301">
    <property type="term" value="F:kinase activity"/>
    <property type="evidence" value="ECO:0007669"/>
    <property type="project" value="UniProtKB-KW"/>
</dbReference>
<dbReference type="Proteomes" id="UP000235658">
    <property type="component" value="Unassembled WGS sequence"/>
</dbReference>
<reference evidence="1 2" key="1">
    <citation type="submission" date="2017-09" db="EMBL/GenBank/DDBJ databases">
        <title>Bacterial strain isolated from the female urinary microbiota.</title>
        <authorList>
            <person name="Thomas-White K."/>
            <person name="Kumar N."/>
            <person name="Forster S."/>
            <person name="Putonti C."/>
            <person name="Lawley T."/>
            <person name="Wolfe A.J."/>
        </authorList>
    </citation>
    <scope>NUCLEOTIDE SEQUENCE [LARGE SCALE GENOMIC DNA]</scope>
    <source>
        <strain evidence="1 2">UMB0204</strain>
    </source>
</reference>
<accession>A0A2N6UIX2</accession>
<gene>
    <name evidence="1" type="ORF">CJ192_05990</name>
</gene>
<dbReference type="GeneID" id="84578731"/>
<proteinExistence type="predicted"/>
<dbReference type="EMBL" id="PNHP01000003">
    <property type="protein sequence ID" value="PMC81579.1"/>
    <property type="molecule type" value="Genomic_DNA"/>
</dbReference>